<sequence length="105" mass="12026">MPHEGNASEASTKRTLRVRRQPNDQAGMKGLQPDSNQTLEAISARQGDDKGWDLQSGSKMFDEVHQMQGLTLEVLEKLTKTYEEMQRTSDEMKQTLRNIRVMVDF</sequence>
<proteinExistence type="predicted"/>
<feature type="region of interest" description="Disordered" evidence="1">
    <location>
        <begin position="1"/>
        <end position="39"/>
    </location>
</feature>
<organism evidence="2 3">
    <name type="scientific">Ancylostoma ceylanicum</name>
    <dbReference type="NCBI Taxonomy" id="53326"/>
    <lineage>
        <taxon>Eukaryota</taxon>
        <taxon>Metazoa</taxon>
        <taxon>Ecdysozoa</taxon>
        <taxon>Nematoda</taxon>
        <taxon>Chromadorea</taxon>
        <taxon>Rhabditida</taxon>
        <taxon>Rhabditina</taxon>
        <taxon>Rhabditomorpha</taxon>
        <taxon>Strongyloidea</taxon>
        <taxon>Ancylostomatidae</taxon>
        <taxon>Ancylostomatinae</taxon>
        <taxon>Ancylostoma</taxon>
    </lineage>
</organism>
<accession>A0A016W5E5</accession>
<evidence type="ECO:0000313" key="3">
    <source>
        <dbReference type="Proteomes" id="UP000024635"/>
    </source>
</evidence>
<comment type="caution">
    <text evidence="2">The sequence shown here is derived from an EMBL/GenBank/DDBJ whole genome shotgun (WGS) entry which is preliminary data.</text>
</comment>
<reference evidence="3" key="1">
    <citation type="journal article" date="2015" name="Nat. Genet.">
        <title>The genome and transcriptome of the zoonotic hookworm Ancylostoma ceylanicum identify infection-specific gene families.</title>
        <authorList>
            <person name="Schwarz E.M."/>
            <person name="Hu Y."/>
            <person name="Antoshechkin I."/>
            <person name="Miller M.M."/>
            <person name="Sternberg P.W."/>
            <person name="Aroian R.V."/>
        </authorList>
    </citation>
    <scope>NUCLEOTIDE SEQUENCE</scope>
    <source>
        <strain evidence="3">HY135</strain>
    </source>
</reference>
<dbReference type="EMBL" id="JARK01000989">
    <property type="protein sequence ID" value="EYC34816.1"/>
    <property type="molecule type" value="Genomic_DNA"/>
</dbReference>
<name>A0A016W5E5_9BILA</name>
<keyword evidence="3" id="KW-1185">Reference proteome</keyword>
<dbReference type="AlphaFoldDB" id="A0A016W5E5"/>
<evidence type="ECO:0000256" key="1">
    <source>
        <dbReference type="SAM" id="MobiDB-lite"/>
    </source>
</evidence>
<dbReference type="Proteomes" id="UP000024635">
    <property type="component" value="Unassembled WGS sequence"/>
</dbReference>
<dbReference type="OrthoDB" id="5861461at2759"/>
<gene>
    <name evidence="2" type="primary">Acey_s1390.g3860</name>
    <name evidence="2" type="ORF">Y032_1390g3860</name>
</gene>
<protein>
    <submittedName>
        <fullName evidence="2">Uncharacterized protein</fullName>
    </submittedName>
</protein>
<evidence type="ECO:0000313" key="2">
    <source>
        <dbReference type="EMBL" id="EYC34816.1"/>
    </source>
</evidence>